<dbReference type="PANTHER" id="PTHR13743">
    <property type="entry name" value="BEIGE/BEACH-RELATED"/>
    <property type="match status" value="1"/>
</dbReference>
<evidence type="ECO:0000256" key="1">
    <source>
        <dbReference type="ARBA" id="ARBA00022574"/>
    </source>
</evidence>
<dbReference type="PANTHER" id="PTHR13743:SF112">
    <property type="entry name" value="BEACH DOMAIN-CONTAINING PROTEIN"/>
    <property type="match status" value="1"/>
</dbReference>
<evidence type="ECO:0000313" key="7">
    <source>
        <dbReference type="Proteomes" id="UP000677054"/>
    </source>
</evidence>
<dbReference type="EMBL" id="CAJPEV010000044">
    <property type="protein sequence ID" value="CAG0879480.1"/>
    <property type="molecule type" value="Genomic_DNA"/>
</dbReference>
<dbReference type="Pfam" id="PF14844">
    <property type="entry name" value="PH_BEACH"/>
    <property type="match status" value="1"/>
</dbReference>
<dbReference type="GO" id="GO:0019901">
    <property type="term" value="F:protein kinase binding"/>
    <property type="evidence" value="ECO:0007669"/>
    <property type="project" value="TreeGrafter"/>
</dbReference>
<evidence type="ECO:0000256" key="2">
    <source>
        <dbReference type="ARBA" id="ARBA00022737"/>
    </source>
</evidence>
<dbReference type="CDD" id="cd06071">
    <property type="entry name" value="Beach"/>
    <property type="match status" value="1"/>
</dbReference>
<dbReference type="CDD" id="cd01201">
    <property type="entry name" value="PH_BEACH"/>
    <property type="match status" value="1"/>
</dbReference>
<keyword evidence="2" id="KW-0677">Repeat</keyword>
<dbReference type="GO" id="GO:0016020">
    <property type="term" value="C:membrane"/>
    <property type="evidence" value="ECO:0007669"/>
    <property type="project" value="TreeGrafter"/>
</dbReference>
<evidence type="ECO:0000259" key="4">
    <source>
        <dbReference type="PROSITE" id="PS50197"/>
    </source>
</evidence>
<dbReference type="Proteomes" id="UP000677054">
    <property type="component" value="Unassembled WGS sequence"/>
</dbReference>
<organism evidence="6">
    <name type="scientific">Darwinula stevensoni</name>
    <dbReference type="NCBI Taxonomy" id="69355"/>
    <lineage>
        <taxon>Eukaryota</taxon>
        <taxon>Metazoa</taxon>
        <taxon>Ecdysozoa</taxon>
        <taxon>Arthropoda</taxon>
        <taxon>Crustacea</taxon>
        <taxon>Oligostraca</taxon>
        <taxon>Ostracoda</taxon>
        <taxon>Podocopa</taxon>
        <taxon>Podocopida</taxon>
        <taxon>Darwinulocopina</taxon>
        <taxon>Darwinuloidea</taxon>
        <taxon>Darwinulidae</taxon>
        <taxon>Darwinula</taxon>
    </lineage>
</organism>
<dbReference type="Gene3D" id="2.30.29.30">
    <property type="entry name" value="Pleckstrin-homology domain (PH domain)/Phosphotyrosine-binding domain (PTB)"/>
    <property type="match status" value="1"/>
</dbReference>
<dbReference type="GO" id="GO:0008104">
    <property type="term" value="P:intracellular protein localization"/>
    <property type="evidence" value="ECO:0007669"/>
    <property type="project" value="TreeGrafter"/>
</dbReference>
<gene>
    <name evidence="6" type="ORF">DSTB1V02_LOCUS610</name>
</gene>
<dbReference type="SMART" id="SM01026">
    <property type="entry name" value="Beach"/>
    <property type="match status" value="1"/>
</dbReference>
<dbReference type="PROSITE" id="PS51783">
    <property type="entry name" value="PH_BEACH"/>
    <property type="match status" value="1"/>
</dbReference>
<name>A0A7R9A2G6_9CRUS</name>
<dbReference type="EMBL" id="LR899561">
    <property type="protein sequence ID" value="CAD7240590.1"/>
    <property type="molecule type" value="Genomic_DNA"/>
</dbReference>
<evidence type="ECO:0000259" key="5">
    <source>
        <dbReference type="PROSITE" id="PS51783"/>
    </source>
</evidence>
<protein>
    <recommendedName>
        <fullName evidence="8">Neurobeachin</fullName>
    </recommendedName>
</protein>
<feature type="region of interest" description="Disordered" evidence="3">
    <location>
        <begin position="81"/>
        <end position="103"/>
    </location>
</feature>
<dbReference type="Gene3D" id="1.10.1540.10">
    <property type="entry name" value="BEACH domain"/>
    <property type="match status" value="1"/>
</dbReference>
<dbReference type="InterPro" id="IPR011993">
    <property type="entry name" value="PH-like_dom_sf"/>
</dbReference>
<accession>A0A7R9A2G6</accession>
<dbReference type="Pfam" id="PF02138">
    <property type="entry name" value="Beach"/>
    <property type="match status" value="1"/>
</dbReference>
<evidence type="ECO:0008006" key="8">
    <source>
        <dbReference type="Google" id="ProtNLM"/>
    </source>
</evidence>
<feature type="domain" description="BEACH-type PH" evidence="5">
    <location>
        <begin position="101"/>
        <end position="199"/>
    </location>
</feature>
<dbReference type="InterPro" id="IPR036372">
    <property type="entry name" value="BEACH_dom_sf"/>
</dbReference>
<feature type="domain" description="BEACH" evidence="4">
    <location>
        <begin position="212"/>
        <end position="505"/>
    </location>
</feature>
<dbReference type="SUPFAM" id="SSF81837">
    <property type="entry name" value="BEACH domain"/>
    <property type="match status" value="1"/>
</dbReference>
<keyword evidence="7" id="KW-1185">Reference proteome</keyword>
<sequence>MLYPDGLLMCRHAEEEHWKMGGQENSMRMRLKMVPNHSFDPHIQASKLRDNQGGSMHRRQASETMFPWSIAKEAVRQEAEEDSLADEDFNIPPPPLEEMGTGTGKIVSNEECQVITLMSVVKGRLEVTTTHIAFHDNAPFREDLSRMDFKCPLGLLREIHLRRYNLRRSAMEIFLVNQTSYFINFPSTRMRNRVFSRVLSLRPPNLFYRSGRSPAEVLQSSGLTQKWVHREISNFEYLMQLNTISGRTYNDLSQYPVFPWILCDYQSDYLDLENPEVFRDLSKPIGVVNPRNEAEVRSKYDSFEDPSGTIPKFHYGTHYSNAAGVLHYLVRVEPFTSLHIELQSGRFDVADRQFHSIPAAWQMLMENPSDVKELIPEFFYFPEFLVNGNRFDLGRLQGASREKVDDVVLPRWADSPEDFINKHRKALESEYISAHLHEWIDLIFGYKQKGEAAVHALNVFYYCSYEGAVDLDAISDPRERAATEGMINHFGQTPCQLLKEPHPMRMSAAEIQAWAAKESRNRIPPSLLSFTHSLKTSIIEVGGGGSDPCIWVGIPQPLAKSFLHQVTGDTLISLMASGLLGTHTWSPSQSQRTSTLQSTTFSFERDPTLMNPSNLDSWAITCGFDLLFDCALEHSHTVDSVGKTVPTPSPLKTEGKKEIVKLTETGLEGRQEKEKEDVGHGHDGKTRKALNFP</sequence>
<dbReference type="Pfam" id="PF16057">
    <property type="entry name" value="DUF4800"/>
    <property type="match status" value="1"/>
</dbReference>
<evidence type="ECO:0000256" key="3">
    <source>
        <dbReference type="SAM" id="MobiDB-lite"/>
    </source>
</evidence>
<proteinExistence type="predicted"/>
<evidence type="ECO:0000313" key="6">
    <source>
        <dbReference type="EMBL" id="CAD7240590.1"/>
    </source>
</evidence>
<dbReference type="PROSITE" id="PS50197">
    <property type="entry name" value="BEACH"/>
    <property type="match status" value="1"/>
</dbReference>
<dbReference type="InterPro" id="IPR000409">
    <property type="entry name" value="BEACH_dom"/>
</dbReference>
<dbReference type="AlphaFoldDB" id="A0A7R9A2G6"/>
<dbReference type="FunFam" id="1.10.1540.10:FF:000001">
    <property type="entry name" value="neurobeachin isoform X1"/>
    <property type="match status" value="1"/>
</dbReference>
<dbReference type="GO" id="GO:0005829">
    <property type="term" value="C:cytosol"/>
    <property type="evidence" value="ECO:0007669"/>
    <property type="project" value="TreeGrafter"/>
</dbReference>
<keyword evidence="1" id="KW-0853">WD repeat</keyword>
<dbReference type="InterPro" id="IPR023362">
    <property type="entry name" value="PH-BEACH_dom"/>
</dbReference>
<feature type="region of interest" description="Disordered" evidence="3">
    <location>
        <begin position="663"/>
        <end position="693"/>
    </location>
</feature>
<dbReference type="SUPFAM" id="SSF50729">
    <property type="entry name" value="PH domain-like"/>
    <property type="match status" value="1"/>
</dbReference>
<dbReference type="OrthoDB" id="26681at2759"/>
<dbReference type="InterPro" id="IPR050865">
    <property type="entry name" value="BEACH_Domain"/>
</dbReference>
<reference evidence="6" key="1">
    <citation type="submission" date="2020-11" db="EMBL/GenBank/DDBJ databases">
        <authorList>
            <person name="Tran Van P."/>
        </authorList>
    </citation>
    <scope>NUCLEOTIDE SEQUENCE</scope>
</reference>
<feature type="compositionally biased region" description="Basic and acidic residues" evidence="3">
    <location>
        <begin position="663"/>
        <end position="686"/>
    </location>
</feature>